<sequence>MMRQLRHKDKHMSKLASLVKTRMSTFLTFLTIRFRSNTSRKCIVMAANVCYRHVVASVPDSFRLINRIMVCFTRLNFTSSRSQPYFFHDDLLFYHDGQHSLYIDDHSL</sequence>
<protein>
    <submittedName>
        <fullName evidence="1">Uncharacterized protein</fullName>
    </submittedName>
</protein>
<dbReference type="AlphaFoldDB" id="A0A022WD11"/>
<reference evidence="1" key="1">
    <citation type="submission" date="2014-02" db="EMBL/GenBank/DDBJ databases">
        <title>The Genome Sequence of Trichophyton rubrum (morphotype fischeri) CBS 288.86.</title>
        <authorList>
            <consortium name="The Broad Institute Genomics Platform"/>
            <person name="Cuomo C.A."/>
            <person name="White T.C."/>
            <person name="Graser Y."/>
            <person name="Martinez-Rossi N."/>
            <person name="Heitman J."/>
            <person name="Young S.K."/>
            <person name="Zeng Q."/>
            <person name="Gargeya S."/>
            <person name="Abouelleil A."/>
            <person name="Alvarado L."/>
            <person name="Chapman S.B."/>
            <person name="Gainer-Dewar J."/>
            <person name="Goldberg J."/>
            <person name="Griggs A."/>
            <person name="Gujja S."/>
            <person name="Hansen M."/>
            <person name="Howarth C."/>
            <person name="Imamovic A."/>
            <person name="Larimer J."/>
            <person name="Martinez D."/>
            <person name="Murphy C."/>
            <person name="Pearson M.D."/>
            <person name="Persinoti G."/>
            <person name="Poon T."/>
            <person name="Priest M."/>
            <person name="Roberts A.D."/>
            <person name="Saif S."/>
            <person name="Shea T.D."/>
            <person name="Sykes S.N."/>
            <person name="Wortman J."/>
            <person name="Nusbaum C."/>
            <person name="Birren B."/>
        </authorList>
    </citation>
    <scope>NUCLEOTIDE SEQUENCE [LARGE SCALE GENOMIC DNA]</scope>
    <source>
        <strain evidence="1">CBS 288.86</strain>
    </source>
</reference>
<accession>A0A022WD11</accession>
<proteinExistence type="predicted"/>
<dbReference type="HOGENOM" id="CLU_2198881_0_0_1"/>
<dbReference type="EMBL" id="KK207732">
    <property type="protein sequence ID" value="EZF55983.1"/>
    <property type="molecule type" value="Genomic_DNA"/>
</dbReference>
<dbReference type="Proteomes" id="UP000023758">
    <property type="component" value="Unassembled WGS sequence"/>
</dbReference>
<evidence type="ECO:0000313" key="1">
    <source>
        <dbReference type="EMBL" id="EZF55983.1"/>
    </source>
</evidence>
<gene>
    <name evidence="1" type="ORF">H103_01607</name>
</gene>
<name>A0A022WD11_TRIRU</name>
<organism evidence="1">
    <name type="scientific">Trichophyton rubrum CBS 288.86</name>
    <dbReference type="NCBI Taxonomy" id="1215330"/>
    <lineage>
        <taxon>Eukaryota</taxon>
        <taxon>Fungi</taxon>
        <taxon>Dikarya</taxon>
        <taxon>Ascomycota</taxon>
        <taxon>Pezizomycotina</taxon>
        <taxon>Eurotiomycetes</taxon>
        <taxon>Eurotiomycetidae</taxon>
        <taxon>Onygenales</taxon>
        <taxon>Arthrodermataceae</taxon>
        <taxon>Trichophyton</taxon>
    </lineage>
</organism>